<evidence type="ECO:0000256" key="4">
    <source>
        <dbReference type="ARBA" id="ARBA00022695"/>
    </source>
</evidence>
<sequence>MLCAVIMAGGKGERFWPLSTEDKPKQFLNLLGEESMLQLTVSRLEKIIPLERIFIVTAERYEELIKENLPNIPSRNIIFEPEGRNTAPCIALSAFYIREFYDDATLLVVPSDHIILDEEKFLDTVRCAYKYVKTNGEAAVTIGIKPTRPEIGYGYIKYEESKNYIKKVESFKEKPSIEKAREYLEDGNYLWNSGMFVWKAERILELTKCHLKNTYDILNEVAISLEGFEERLKDNYKRVDNISVDYAIMEKAEEIYVVLGEFGWDDLGSWNSLSRYKKSDKDDNVIDGSVVVLKCKNDIIKTQKKTYVMGAENLIIIETDNEIMILNREYVSHIKELKNYKQY</sequence>
<dbReference type="InterPro" id="IPR005835">
    <property type="entry name" value="NTP_transferase_dom"/>
</dbReference>
<evidence type="ECO:0000256" key="1">
    <source>
        <dbReference type="ARBA" id="ARBA00006115"/>
    </source>
</evidence>
<evidence type="ECO:0000256" key="5">
    <source>
        <dbReference type="ARBA" id="ARBA00022741"/>
    </source>
</evidence>
<dbReference type="FunFam" id="3.90.550.10:FF:000046">
    <property type="entry name" value="Mannose-1-phosphate guanylyltransferase (GDP)"/>
    <property type="match status" value="1"/>
</dbReference>
<evidence type="ECO:0000256" key="2">
    <source>
        <dbReference type="ARBA" id="ARBA00012387"/>
    </source>
</evidence>
<dbReference type="RefSeq" id="WP_074844561.1">
    <property type="nucleotide sequence ID" value="NZ_FOOE01000004.1"/>
</dbReference>
<keyword evidence="4 9" id="KW-0548">Nucleotidyltransferase</keyword>
<dbReference type="InterPro" id="IPR049577">
    <property type="entry name" value="GMPP_N"/>
</dbReference>
<dbReference type="PANTHER" id="PTHR46390:SF1">
    <property type="entry name" value="MANNOSE-1-PHOSPHATE GUANYLYLTRANSFERASE"/>
    <property type="match status" value="1"/>
</dbReference>
<feature type="domain" description="Nucleotidyl transferase" evidence="8">
    <location>
        <begin position="4"/>
        <end position="279"/>
    </location>
</feature>
<evidence type="ECO:0000256" key="6">
    <source>
        <dbReference type="ARBA" id="ARBA00023134"/>
    </source>
</evidence>
<keyword evidence="5" id="KW-0547">Nucleotide-binding</keyword>
<evidence type="ECO:0000313" key="9">
    <source>
        <dbReference type="EMBL" id="SFF60346.1"/>
    </source>
</evidence>
<accession>A0A1I2K604</accession>
<dbReference type="EC" id="2.7.7.13" evidence="2"/>
<dbReference type="OrthoDB" id="9806359at2"/>
<dbReference type="Gene3D" id="3.90.550.10">
    <property type="entry name" value="Spore Coat Polysaccharide Biosynthesis Protein SpsA, Chain A"/>
    <property type="match status" value="1"/>
</dbReference>
<keyword evidence="3 9" id="KW-0808">Transferase</keyword>
<proteinExistence type="inferred from homology"/>
<dbReference type="SUPFAM" id="SSF53448">
    <property type="entry name" value="Nucleotide-diphospho-sugar transferases"/>
    <property type="match status" value="1"/>
</dbReference>
<dbReference type="GO" id="GO:0004475">
    <property type="term" value="F:mannose-1-phosphate guanylyltransferase (GTP) activity"/>
    <property type="evidence" value="ECO:0007669"/>
    <property type="project" value="UniProtKB-EC"/>
</dbReference>
<comment type="catalytic activity">
    <reaction evidence="7">
        <text>alpha-D-mannose 1-phosphate + GTP + H(+) = GDP-alpha-D-mannose + diphosphate</text>
        <dbReference type="Rhea" id="RHEA:15229"/>
        <dbReference type="ChEBI" id="CHEBI:15378"/>
        <dbReference type="ChEBI" id="CHEBI:33019"/>
        <dbReference type="ChEBI" id="CHEBI:37565"/>
        <dbReference type="ChEBI" id="CHEBI:57527"/>
        <dbReference type="ChEBI" id="CHEBI:58409"/>
        <dbReference type="EC" id="2.7.7.13"/>
    </reaction>
</comment>
<keyword evidence="6" id="KW-0342">GTP-binding</keyword>
<dbReference type="Proteomes" id="UP000182135">
    <property type="component" value="Unassembled WGS sequence"/>
</dbReference>
<protein>
    <recommendedName>
        <fullName evidence="2">mannose-1-phosphate guanylyltransferase</fullName>
        <ecNumber evidence="2">2.7.7.13</ecNumber>
    </recommendedName>
</protein>
<dbReference type="GO" id="GO:0005525">
    <property type="term" value="F:GTP binding"/>
    <property type="evidence" value="ECO:0007669"/>
    <property type="project" value="UniProtKB-KW"/>
</dbReference>
<dbReference type="SUPFAM" id="SSF159283">
    <property type="entry name" value="Guanosine diphospho-D-mannose pyrophosphorylase/mannose-6-phosphate isomerase linker domain"/>
    <property type="match status" value="1"/>
</dbReference>
<evidence type="ECO:0000259" key="8">
    <source>
        <dbReference type="Pfam" id="PF00483"/>
    </source>
</evidence>
<evidence type="ECO:0000313" key="10">
    <source>
        <dbReference type="Proteomes" id="UP000182135"/>
    </source>
</evidence>
<dbReference type="EMBL" id="FOOE01000004">
    <property type="protein sequence ID" value="SFF60346.1"/>
    <property type="molecule type" value="Genomic_DNA"/>
</dbReference>
<name>A0A1I2K604_9CLOT</name>
<dbReference type="Pfam" id="PF00483">
    <property type="entry name" value="NTP_transferase"/>
    <property type="match status" value="1"/>
</dbReference>
<dbReference type="GO" id="GO:0009298">
    <property type="term" value="P:GDP-mannose biosynthetic process"/>
    <property type="evidence" value="ECO:0007669"/>
    <property type="project" value="TreeGrafter"/>
</dbReference>
<dbReference type="AlphaFoldDB" id="A0A1I2K604"/>
<dbReference type="CDD" id="cd02509">
    <property type="entry name" value="GDP-M1P_Guanylyltransferase"/>
    <property type="match status" value="1"/>
</dbReference>
<dbReference type="PANTHER" id="PTHR46390">
    <property type="entry name" value="MANNOSE-1-PHOSPHATE GUANYLYLTRANSFERASE"/>
    <property type="match status" value="1"/>
</dbReference>
<dbReference type="STRING" id="1529.SAMN04487885_1045"/>
<evidence type="ECO:0000256" key="7">
    <source>
        <dbReference type="ARBA" id="ARBA00047343"/>
    </source>
</evidence>
<dbReference type="eggNOG" id="COG0836">
    <property type="taxonomic scope" value="Bacteria"/>
</dbReference>
<gene>
    <name evidence="9" type="ORF">SAMN04487885_1045</name>
</gene>
<evidence type="ECO:0000256" key="3">
    <source>
        <dbReference type="ARBA" id="ARBA00022679"/>
    </source>
</evidence>
<keyword evidence="10" id="KW-1185">Reference proteome</keyword>
<reference evidence="9 10" key="1">
    <citation type="submission" date="2016-10" db="EMBL/GenBank/DDBJ databases">
        <authorList>
            <person name="de Groot N.N."/>
        </authorList>
    </citation>
    <scope>NUCLEOTIDE SEQUENCE [LARGE SCALE GENOMIC DNA]</scope>
    <source>
        <strain evidence="9 10">NLAE-zl-G419</strain>
    </source>
</reference>
<dbReference type="InterPro" id="IPR029044">
    <property type="entry name" value="Nucleotide-diphossugar_trans"/>
</dbReference>
<organism evidence="9 10">
    <name type="scientific">Clostridium cadaveris</name>
    <dbReference type="NCBI Taxonomy" id="1529"/>
    <lineage>
        <taxon>Bacteria</taxon>
        <taxon>Bacillati</taxon>
        <taxon>Bacillota</taxon>
        <taxon>Clostridia</taxon>
        <taxon>Eubacteriales</taxon>
        <taxon>Clostridiaceae</taxon>
        <taxon>Clostridium</taxon>
    </lineage>
</organism>
<comment type="similarity">
    <text evidence="1">Belongs to the mannose-6-phosphate isomerase type 2 family.</text>
</comment>
<dbReference type="InterPro" id="IPR051161">
    <property type="entry name" value="Mannose-6P_isomerase_type2"/>
</dbReference>